<protein>
    <recommendedName>
        <fullName evidence="3">Tetratricopeptide repeat protein</fullName>
    </recommendedName>
</protein>
<dbReference type="RefSeq" id="WP_284724154.1">
    <property type="nucleotide sequence ID" value="NZ_FXTU01000002.1"/>
</dbReference>
<keyword evidence="2" id="KW-1185">Reference proteome</keyword>
<name>A0AA45WN00_9BACL</name>
<reference evidence="1" key="1">
    <citation type="submission" date="2017-05" db="EMBL/GenBank/DDBJ databases">
        <authorList>
            <person name="Varghese N."/>
            <person name="Submissions S."/>
        </authorList>
    </citation>
    <scope>NUCLEOTIDE SEQUENCE</scope>
    <source>
        <strain evidence="1">DSM 45262</strain>
    </source>
</reference>
<evidence type="ECO:0000313" key="2">
    <source>
        <dbReference type="Proteomes" id="UP001157946"/>
    </source>
</evidence>
<sequence>MEILFDLFICRNNKEMGEEKLARLMTEIEDVKWQGDILRKLVHLYPEEPHFPAHLARYYLYMGKNLDEANNAADKAIETSERQGKVDSLLYHIKGLCIREQLKDKLNALKAKYTKQPKLLSGEELEEVKVLRTMRGVGLNGPVITTTCCMSPSPMLR</sequence>
<evidence type="ECO:0000313" key="1">
    <source>
        <dbReference type="EMBL" id="SMP15446.1"/>
    </source>
</evidence>
<accession>A0AA45WN00</accession>
<gene>
    <name evidence="1" type="ORF">SAMN06265361_102698</name>
</gene>
<evidence type="ECO:0008006" key="3">
    <source>
        <dbReference type="Google" id="ProtNLM"/>
    </source>
</evidence>
<organism evidence="1 2">
    <name type="scientific">Laceyella tengchongensis</name>
    <dbReference type="NCBI Taxonomy" id="574699"/>
    <lineage>
        <taxon>Bacteria</taxon>
        <taxon>Bacillati</taxon>
        <taxon>Bacillota</taxon>
        <taxon>Bacilli</taxon>
        <taxon>Bacillales</taxon>
        <taxon>Thermoactinomycetaceae</taxon>
        <taxon>Laceyella</taxon>
    </lineage>
</organism>
<comment type="caution">
    <text evidence="1">The sequence shown here is derived from an EMBL/GenBank/DDBJ whole genome shotgun (WGS) entry which is preliminary data.</text>
</comment>
<dbReference type="AlphaFoldDB" id="A0AA45WN00"/>
<dbReference type="Proteomes" id="UP001157946">
    <property type="component" value="Unassembled WGS sequence"/>
</dbReference>
<dbReference type="EMBL" id="FXTU01000002">
    <property type="protein sequence ID" value="SMP15446.1"/>
    <property type="molecule type" value="Genomic_DNA"/>
</dbReference>
<proteinExistence type="predicted"/>